<proteinExistence type="predicted"/>
<keyword evidence="7" id="KW-1185">Reference proteome</keyword>
<sequence>MNLSINGHSQVPPGFRFHPTEEELLHYYVRKKVASEKIDLDVIREVDLNKLEPWDLQEKCKIGSTPQNDWYFFNHKDKKHPTGTRTNRATAAGFWKATGRDKIIYNGVRRIGSRKTLVFYEGRAPRDGWVVCRVFRKKNHPRSTLKSPKTTPIVCSGNDEAMDRILQHMGNTCKMENPSFLDANNHAMFTHMRRLGSPLFDQETIIELCYRSFDDMPTTETEPINLENDDARDYHHNDRATLDRSTCFSDASAVFSLCYHDGIKLSDISWQRSNQNSQLYAYENEL</sequence>
<name>A0A6A3CDX4_HIBSY</name>
<dbReference type="Pfam" id="PF02365">
    <property type="entry name" value="NAM"/>
    <property type="match status" value="1"/>
</dbReference>
<organism evidence="6 7">
    <name type="scientific">Hibiscus syriacus</name>
    <name type="common">Rose of Sharon</name>
    <dbReference type="NCBI Taxonomy" id="106335"/>
    <lineage>
        <taxon>Eukaryota</taxon>
        <taxon>Viridiplantae</taxon>
        <taxon>Streptophyta</taxon>
        <taxon>Embryophyta</taxon>
        <taxon>Tracheophyta</taxon>
        <taxon>Spermatophyta</taxon>
        <taxon>Magnoliopsida</taxon>
        <taxon>eudicotyledons</taxon>
        <taxon>Gunneridae</taxon>
        <taxon>Pentapetalae</taxon>
        <taxon>rosids</taxon>
        <taxon>malvids</taxon>
        <taxon>Malvales</taxon>
        <taxon>Malvaceae</taxon>
        <taxon>Malvoideae</taxon>
        <taxon>Hibiscus</taxon>
    </lineage>
</organism>
<keyword evidence="3" id="KW-0804">Transcription</keyword>
<dbReference type="AlphaFoldDB" id="A0A6A3CDX4"/>
<evidence type="ECO:0000313" key="7">
    <source>
        <dbReference type="Proteomes" id="UP000436088"/>
    </source>
</evidence>
<dbReference type="PANTHER" id="PTHR31744:SF221">
    <property type="entry name" value="NAC DOMAIN-CONTAINING PROTEIN 43-LIKE"/>
    <property type="match status" value="1"/>
</dbReference>
<dbReference type="Proteomes" id="UP000436088">
    <property type="component" value="Unassembled WGS sequence"/>
</dbReference>
<protein>
    <submittedName>
        <fullName evidence="6">NAC domain-containing protein 12</fullName>
    </submittedName>
</protein>
<evidence type="ECO:0000259" key="5">
    <source>
        <dbReference type="PROSITE" id="PS51005"/>
    </source>
</evidence>
<evidence type="ECO:0000256" key="2">
    <source>
        <dbReference type="ARBA" id="ARBA00023125"/>
    </source>
</evidence>
<evidence type="ECO:0000313" key="6">
    <source>
        <dbReference type="EMBL" id="KAE8725339.1"/>
    </source>
</evidence>
<dbReference type="InterPro" id="IPR036093">
    <property type="entry name" value="NAC_dom_sf"/>
</dbReference>
<dbReference type="InterPro" id="IPR003441">
    <property type="entry name" value="NAC-dom"/>
</dbReference>
<evidence type="ECO:0000256" key="1">
    <source>
        <dbReference type="ARBA" id="ARBA00023015"/>
    </source>
</evidence>
<dbReference type="EMBL" id="VEPZ02000427">
    <property type="protein sequence ID" value="KAE8725339.1"/>
    <property type="molecule type" value="Genomic_DNA"/>
</dbReference>
<dbReference type="PROSITE" id="PS51005">
    <property type="entry name" value="NAC"/>
    <property type="match status" value="1"/>
</dbReference>
<evidence type="ECO:0000256" key="3">
    <source>
        <dbReference type="ARBA" id="ARBA00023163"/>
    </source>
</evidence>
<reference evidence="6" key="1">
    <citation type="submission" date="2019-09" db="EMBL/GenBank/DDBJ databases">
        <title>Draft genome information of white flower Hibiscus syriacus.</title>
        <authorList>
            <person name="Kim Y.-M."/>
        </authorList>
    </citation>
    <scope>NUCLEOTIDE SEQUENCE [LARGE SCALE GENOMIC DNA]</scope>
    <source>
        <strain evidence="6">YM2019G1</strain>
    </source>
</reference>
<dbReference type="GO" id="GO:0003677">
    <property type="term" value="F:DNA binding"/>
    <property type="evidence" value="ECO:0007669"/>
    <property type="project" value="UniProtKB-KW"/>
</dbReference>
<dbReference type="SUPFAM" id="SSF101941">
    <property type="entry name" value="NAC domain"/>
    <property type="match status" value="1"/>
</dbReference>
<keyword evidence="4" id="KW-0539">Nucleus</keyword>
<evidence type="ECO:0000256" key="4">
    <source>
        <dbReference type="ARBA" id="ARBA00023242"/>
    </source>
</evidence>
<gene>
    <name evidence="6" type="ORF">F3Y22_tig00008957pilonHSYRG00099</name>
</gene>
<dbReference type="Gene3D" id="2.170.150.80">
    <property type="entry name" value="NAC domain"/>
    <property type="match status" value="1"/>
</dbReference>
<keyword evidence="2" id="KW-0238">DNA-binding</keyword>
<feature type="domain" description="NAC" evidence="5">
    <location>
        <begin position="11"/>
        <end position="160"/>
    </location>
</feature>
<accession>A0A6A3CDX4</accession>
<keyword evidence="1" id="KW-0805">Transcription regulation</keyword>
<dbReference type="PANTHER" id="PTHR31744">
    <property type="entry name" value="PROTEIN CUP-SHAPED COTYLEDON 2-RELATED"/>
    <property type="match status" value="1"/>
</dbReference>
<comment type="caution">
    <text evidence="6">The sequence shown here is derived from an EMBL/GenBank/DDBJ whole genome shotgun (WGS) entry which is preliminary data.</text>
</comment>
<dbReference type="GO" id="GO:0006355">
    <property type="term" value="P:regulation of DNA-templated transcription"/>
    <property type="evidence" value="ECO:0007669"/>
    <property type="project" value="InterPro"/>
</dbReference>